<proteinExistence type="inferred from homology"/>
<evidence type="ECO:0000256" key="8">
    <source>
        <dbReference type="ARBA" id="ARBA00022553"/>
    </source>
</evidence>
<comment type="function">
    <text evidence="24">The processed protein kinase Xa21 chain released by protein cleavage after X.oryzae pv. oryzae protein Ax21 detection translocates into the nucleus where it can bind and regulate WRKY62, a transcription factor. Confers resistance to the bacterial pathogen X.oryzae pv. oryzae (Xoo).</text>
</comment>
<dbReference type="FunFam" id="3.80.10.10:FF:000383">
    <property type="entry name" value="Leucine-rich repeat receptor protein kinase EMS1"/>
    <property type="match status" value="1"/>
</dbReference>
<evidence type="ECO:0000256" key="12">
    <source>
        <dbReference type="ARBA" id="ARBA00022729"/>
    </source>
</evidence>
<dbReference type="InterPro" id="IPR003591">
    <property type="entry name" value="Leu-rich_rpt_typical-subtyp"/>
</dbReference>
<evidence type="ECO:0000256" key="6">
    <source>
        <dbReference type="ARBA" id="ARBA00022475"/>
    </source>
</evidence>
<keyword evidence="6" id="KW-1003">Cell membrane</keyword>
<keyword evidence="16 26" id="KW-0067">ATP-binding</keyword>
<sequence>MHVSKKRHFYIKLTEGGATFPAPRRPIFLLAIAMAGTGYSVLFLLLVLVSAGTADQPTPMAGASAGAPYDNLALMSFKSLITSDPLLALASWGGNQSLPVCQWHGVTCGARGRRRGRVVALDLSNLGLLGTISPSVGNLTYLRKLHLPMNRLGGTIPPELGRLLELRYVNLSFNSLDGGIPGSLSECKQLETISLAFNNLTGGIPPSIGVLSNLHVVQMQYNMLDGSIPALLGSLQSLEVLNLYKNSLTGSIPSEIGNLTSLLSLDISYNNLTGLIPFSLGNLQNIENLRMRGNHLTGTIPSFLGNLSSLISLNLGTNRFQGEIVPLQALPSLKVLILQENNLHGAIPSWLGNLSSLIYLSLGANSLTGAIPESLGNLGMLSGLVLAINNLTGSIPYSLGNLHALSDFYLDQNQLTGSIPSCIFNLSSLSIFNVRSNQLTGTLLTDKGINFPALEIINVGHNQFHGVIPPWLCNSSMLRSIAVEENMISGTVPPCLGDRLKSLSVLTLGLNQVQANDNDGWDFMLSLTNCSQLKALDFSSNIFKGVLPNAAANLSTNMQIFNMDQNMISGNIPEGIGNLINLSYFLIYDNSFEGSIPASLGRLKRLSFLDLGMNNLSGQVPPSLGNLTFLNKLYLEQNSLSGPVPSSLGSCPLELFDVRNNRLDGPIPKEVFLISSLSNFMYFQNNLFSGPLPPEIGNLKNLADIDISGNQISGQIPDSIGDCQSLQYLKMQGNFLQGTIPASLERLKGLEVLDLSHNNLSGNIPQFLVGMKGLASLNLSFNYFEGEVPKDGIFLNASAVEIEGNQGLCGGISELKLHRCSTRTANTRFWKVITISITSAVLLLTILLALFTFRYNRSKLRRANTDQSLINDLHIRLGYAELVHATNGFASGNLIGEGSFGSVYKGRMMIHDQQVTIAVKVLNMQKRGAAQSFVAECETLRSIRHRNLVKVLTVCSSIDFQGNDFKALVYEFLPNGNLDRWLHQHPEENGEDNLLNIIRRLSIAIDVASALDYLHQHRPSPIIHCDLKPSNIILDTDMVGHVGDFGLARVLHQDHSVISDKSSGWATMRGTIGYAAPEYGLGNEVSILGDVYSYGILLLEMFTGKRPTDSEFGEALSLHKYVQMALPERVIYIVDRQLLSKYEDGQGGTSNQVTVEDAIITCITSVLHIGISCSKDNPNERMQIRDALNELQTIRDKLGILFHDEALNI</sequence>
<evidence type="ECO:0000256" key="24">
    <source>
        <dbReference type="ARBA" id="ARBA00056628"/>
    </source>
</evidence>
<evidence type="ECO:0000256" key="22">
    <source>
        <dbReference type="ARBA" id="ARBA00048679"/>
    </source>
</evidence>
<dbReference type="PROSITE" id="PS00107">
    <property type="entry name" value="PROTEIN_KINASE_ATP"/>
    <property type="match status" value="1"/>
</dbReference>
<dbReference type="FunFam" id="3.80.10.10:FF:000627">
    <property type="entry name" value="Probable leucine-rich repeat receptor-like protein kinase At2g33170"/>
    <property type="match status" value="1"/>
</dbReference>
<dbReference type="InterPro" id="IPR032675">
    <property type="entry name" value="LRR_dom_sf"/>
</dbReference>
<dbReference type="GO" id="GO:0005789">
    <property type="term" value="C:endoplasmic reticulum membrane"/>
    <property type="evidence" value="ECO:0007669"/>
    <property type="project" value="UniProtKB-SubCell"/>
</dbReference>
<comment type="subcellular location">
    <subcellularLocation>
        <location evidence="1">Cell membrane</location>
        <topology evidence="1">Single-pass membrane protein</topology>
    </subcellularLocation>
    <subcellularLocation>
        <location evidence="2">Endoplasmic reticulum membrane</location>
        <topology evidence="2">Single-pass membrane protein</topology>
    </subcellularLocation>
    <subcellularLocation>
        <location evidence="3">Membrane</location>
        <topology evidence="3">Single-pass type I membrane protein</topology>
    </subcellularLocation>
</comment>
<dbReference type="SMART" id="SM00369">
    <property type="entry name" value="LRR_TYP"/>
    <property type="match status" value="10"/>
</dbReference>
<evidence type="ECO:0000259" key="28">
    <source>
        <dbReference type="PROSITE" id="PS50011"/>
    </source>
</evidence>
<dbReference type="Gene3D" id="1.10.510.10">
    <property type="entry name" value="Transferase(Phosphotransferase) domain 1"/>
    <property type="match status" value="1"/>
</dbReference>
<dbReference type="FunFam" id="1.10.510.10:FF:000358">
    <property type="entry name" value="Putative leucine-rich repeat receptor-like serine/threonine-protein kinase"/>
    <property type="match status" value="1"/>
</dbReference>
<dbReference type="InterPro" id="IPR001245">
    <property type="entry name" value="Ser-Thr/Tyr_kinase_cat_dom"/>
</dbReference>
<reference evidence="29" key="1">
    <citation type="submission" date="2019-03" db="EMBL/GenBank/DDBJ databases">
        <title>WGS assembly of Setaria viridis.</title>
        <authorList>
            <person name="Huang P."/>
            <person name="Jenkins J."/>
            <person name="Grimwood J."/>
            <person name="Barry K."/>
            <person name="Healey A."/>
            <person name="Mamidi S."/>
            <person name="Sreedasyam A."/>
            <person name="Shu S."/>
            <person name="Feldman M."/>
            <person name="Wu J."/>
            <person name="Yu Y."/>
            <person name="Chen C."/>
            <person name="Johnson J."/>
            <person name="Rokhsar D."/>
            <person name="Baxter I."/>
            <person name="Schmutz J."/>
            <person name="Brutnell T."/>
            <person name="Kellogg E."/>
        </authorList>
    </citation>
    <scope>NUCLEOTIDE SEQUENCE [LARGE SCALE GENOMIC DNA]</scope>
</reference>
<dbReference type="PROSITE" id="PS50011">
    <property type="entry name" value="PROTEIN_KINASE_DOM"/>
    <property type="match status" value="1"/>
</dbReference>
<dbReference type="Pfam" id="PF23598">
    <property type="entry name" value="LRR_14"/>
    <property type="match status" value="1"/>
</dbReference>
<keyword evidence="14 26" id="KW-0547">Nucleotide-binding</keyword>
<evidence type="ECO:0000256" key="5">
    <source>
        <dbReference type="ARBA" id="ARBA00012513"/>
    </source>
</evidence>
<evidence type="ECO:0000256" key="21">
    <source>
        <dbReference type="ARBA" id="ARBA00047899"/>
    </source>
</evidence>
<keyword evidence="20" id="KW-0325">Glycoprotein</keyword>
<comment type="catalytic activity">
    <reaction evidence="21">
        <text>L-threonyl-[protein] + ATP = O-phospho-L-threonyl-[protein] + ADP + H(+)</text>
        <dbReference type="Rhea" id="RHEA:46608"/>
        <dbReference type="Rhea" id="RHEA-COMP:11060"/>
        <dbReference type="Rhea" id="RHEA-COMP:11605"/>
        <dbReference type="ChEBI" id="CHEBI:15378"/>
        <dbReference type="ChEBI" id="CHEBI:30013"/>
        <dbReference type="ChEBI" id="CHEBI:30616"/>
        <dbReference type="ChEBI" id="CHEBI:61977"/>
        <dbReference type="ChEBI" id="CHEBI:456216"/>
        <dbReference type="EC" id="2.7.11.1"/>
    </reaction>
</comment>
<evidence type="ECO:0000256" key="18">
    <source>
        <dbReference type="ARBA" id="ARBA00023136"/>
    </source>
</evidence>
<feature type="transmembrane region" description="Helical" evidence="27">
    <location>
        <begin position="829"/>
        <end position="853"/>
    </location>
</feature>
<dbReference type="Gramene" id="TKW37262">
    <property type="protein sequence ID" value="TKW37262"/>
    <property type="gene ID" value="SEVIR_1G036215v2"/>
</dbReference>
<dbReference type="Pfam" id="PF07714">
    <property type="entry name" value="PK_Tyr_Ser-Thr"/>
    <property type="match status" value="1"/>
</dbReference>
<dbReference type="InterPro" id="IPR055414">
    <property type="entry name" value="LRR_R13L4/SHOC2-like"/>
</dbReference>
<evidence type="ECO:0000256" key="16">
    <source>
        <dbReference type="ARBA" id="ARBA00022840"/>
    </source>
</evidence>
<keyword evidence="7" id="KW-0723">Serine/threonine-protein kinase</keyword>
<dbReference type="EC" id="2.7.11.1" evidence="5"/>
<comment type="function">
    <text evidence="23">Receptor kinase that detects X.oryzae pv. oryzae protein Ax21 to promote innate immunity. Following X.oryzae pv. oryzae protein Ax21 detection, undergoes cleavage, releasing the processed protein kinase Xa21 chain.</text>
</comment>
<dbReference type="InterPro" id="IPR017441">
    <property type="entry name" value="Protein_kinase_ATP_BS"/>
</dbReference>
<dbReference type="InterPro" id="IPR001611">
    <property type="entry name" value="Leu-rich_rpt"/>
</dbReference>
<keyword evidence="9" id="KW-0433">Leucine-rich repeat</keyword>
<dbReference type="GO" id="GO:0005524">
    <property type="term" value="F:ATP binding"/>
    <property type="evidence" value="ECO:0007669"/>
    <property type="project" value="UniProtKB-UniRule"/>
</dbReference>
<evidence type="ECO:0000256" key="14">
    <source>
        <dbReference type="ARBA" id="ARBA00022741"/>
    </source>
</evidence>
<dbReference type="OMA" id="DIQHNML"/>
<dbReference type="AlphaFoldDB" id="A0A4U6W583"/>
<dbReference type="InterPro" id="IPR013210">
    <property type="entry name" value="LRR_N_plant-typ"/>
</dbReference>
<dbReference type="PANTHER" id="PTHR27008">
    <property type="entry name" value="OS04G0122200 PROTEIN"/>
    <property type="match status" value="1"/>
</dbReference>
<dbReference type="SMART" id="SM00220">
    <property type="entry name" value="S_TKc"/>
    <property type="match status" value="1"/>
</dbReference>
<comment type="similarity">
    <text evidence="4">Belongs to the protein kinase superfamily. Ser/Thr protein kinase family.</text>
</comment>
<dbReference type="PRINTS" id="PR00019">
    <property type="entry name" value="LEURICHRPT"/>
</dbReference>
<evidence type="ECO:0000256" key="20">
    <source>
        <dbReference type="ARBA" id="ARBA00023180"/>
    </source>
</evidence>
<keyword evidence="10" id="KW-0808">Transferase</keyword>
<keyword evidence="13" id="KW-0677">Repeat</keyword>
<dbReference type="InterPro" id="IPR011009">
    <property type="entry name" value="Kinase-like_dom_sf"/>
</dbReference>
<evidence type="ECO:0000256" key="19">
    <source>
        <dbReference type="ARBA" id="ARBA00023170"/>
    </source>
</evidence>
<evidence type="ECO:0000256" key="23">
    <source>
        <dbReference type="ARBA" id="ARBA00054320"/>
    </source>
</evidence>
<feature type="domain" description="Protein kinase" evidence="28">
    <location>
        <begin position="889"/>
        <end position="1194"/>
    </location>
</feature>
<dbReference type="FunFam" id="3.80.10.10:FF:000095">
    <property type="entry name" value="LRR receptor-like serine/threonine-protein kinase GSO1"/>
    <property type="match status" value="1"/>
</dbReference>
<dbReference type="SUPFAM" id="SSF52058">
    <property type="entry name" value="L domain-like"/>
    <property type="match status" value="2"/>
</dbReference>
<evidence type="ECO:0000256" key="11">
    <source>
        <dbReference type="ARBA" id="ARBA00022692"/>
    </source>
</evidence>
<dbReference type="GO" id="GO:0005886">
    <property type="term" value="C:plasma membrane"/>
    <property type="evidence" value="ECO:0007669"/>
    <property type="project" value="UniProtKB-SubCell"/>
</dbReference>
<dbReference type="SUPFAM" id="SSF52047">
    <property type="entry name" value="RNI-like"/>
    <property type="match status" value="1"/>
</dbReference>
<dbReference type="FunFam" id="3.80.10.10:FF:000288">
    <property type="entry name" value="LRR receptor-like serine/threonine-protein kinase EFR"/>
    <property type="match status" value="1"/>
</dbReference>
<evidence type="ECO:0000313" key="30">
    <source>
        <dbReference type="Proteomes" id="UP000298652"/>
    </source>
</evidence>
<organism evidence="29 30">
    <name type="scientific">Setaria viridis</name>
    <name type="common">Green bristlegrass</name>
    <name type="synonym">Setaria italica subsp. viridis</name>
    <dbReference type="NCBI Taxonomy" id="4556"/>
    <lineage>
        <taxon>Eukaryota</taxon>
        <taxon>Viridiplantae</taxon>
        <taxon>Streptophyta</taxon>
        <taxon>Embryophyta</taxon>
        <taxon>Tracheophyta</taxon>
        <taxon>Spermatophyta</taxon>
        <taxon>Magnoliopsida</taxon>
        <taxon>Liliopsida</taxon>
        <taxon>Poales</taxon>
        <taxon>Poaceae</taxon>
        <taxon>PACMAD clade</taxon>
        <taxon>Panicoideae</taxon>
        <taxon>Panicodae</taxon>
        <taxon>Paniceae</taxon>
        <taxon>Cenchrinae</taxon>
        <taxon>Setaria</taxon>
    </lineage>
</organism>
<dbReference type="Pfam" id="PF08263">
    <property type="entry name" value="LRRNT_2"/>
    <property type="match status" value="1"/>
</dbReference>
<protein>
    <recommendedName>
        <fullName evidence="25">Receptor kinase-like protein Xa21</fullName>
        <ecNumber evidence="5">2.7.11.1</ecNumber>
    </recommendedName>
</protein>
<dbReference type="EMBL" id="CM016552">
    <property type="protein sequence ID" value="TKW37262.1"/>
    <property type="molecule type" value="Genomic_DNA"/>
</dbReference>
<dbReference type="Proteomes" id="UP000298652">
    <property type="component" value="Chromosome 1"/>
</dbReference>
<dbReference type="PANTHER" id="PTHR27008:SF570">
    <property type="entry name" value="PROTEIN KINASE DOMAIN-CONTAINING PROTEIN"/>
    <property type="match status" value="1"/>
</dbReference>
<dbReference type="PROSITE" id="PS00108">
    <property type="entry name" value="PROTEIN_KINASE_ST"/>
    <property type="match status" value="1"/>
</dbReference>
<evidence type="ECO:0000313" key="29">
    <source>
        <dbReference type="EMBL" id="TKW37262.1"/>
    </source>
</evidence>
<dbReference type="InterPro" id="IPR000719">
    <property type="entry name" value="Prot_kinase_dom"/>
</dbReference>
<evidence type="ECO:0000256" key="15">
    <source>
        <dbReference type="ARBA" id="ARBA00022777"/>
    </source>
</evidence>
<evidence type="ECO:0000256" key="9">
    <source>
        <dbReference type="ARBA" id="ARBA00022614"/>
    </source>
</evidence>
<accession>A0A4U6W583</accession>
<keyword evidence="17 27" id="KW-1133">Transmembrane helix</keyword>
<evidence type="ECO:0000256" key="1">
    <source>
        <dbReference type="ARBA" id="ARBA00004162"/>
    </source>
</evidence>
<evidence type="ECO:0000256" key="27">
    <source>
        <dbReference type="SAM" id="Phobius"/>
    </source>
</evidence>
<evidence type="ECO:0000256" key="17">
    <source>
        <dbReference type="ARBA" id="ARBA00022989"/>
    </source>
</evidence>
<evidence type="ECO:0000256" key="7">
    <source>
        <dbReference type="ARBA" id="ARBA00022527"/>
    </source>
</evidence>
<keyword evidence="30" id="KW-1185">Reference proteome</keyword>
<dbReference type="SUPFAM" id="SSF56112">
    <property type="entry name" value="Protein kinase-like (PK-like)"/>
    <property type="match status" value="1"/>
</dbReference>
<keyword evidence="8" id="KW-0597">Phosphoprotein</keyword>
<dbReference type="GO" id="GO:0004674">
    <property type="term" value="F:protein serine/threonine kinase activity"/>
    <property type="evidence" value="ECO:0007669"/>
    <property type="project" value="UniProtKB-KW"/>
</dbReference>
<keyword evidence="12" id="KW-0732">Signal</keyword>
<dbReference type="FunFam" id="3.30.200.20:FF:000432">
    <property type="entry name" value="LRR receptor-like serine/threonine-protein kinase EFR"/>
    <property type="match status" value="1"/>
</dbReference>
<gene>
    <name evidence="29" type="ORF">SEVIR_1G036215v2</name>
</gene>
<feature type="transmembrane region" description="Helical" evidence="27">
    <location>
        <begin position="27"/>
        <end position="49"/>
    </location>
</feature>
<feature type="binding site" evidence="26">
    <location>
        <position position="920"/>
    </location>
    <ligand>
        <name>ATP</name>
        <dbReference type="ChEBI" id="CHEBI:30616"/>
    </ligand>
</feature>
<evidence type="ECO:0000256" key="13">
    <source>
        <dbReference type="ARBA" id="ARBA00022737"/>
    </source>
</evidence>
<evidence type="ECO:0000256" key="2">
    <source>
        <dbReference type="ARBA" id="ARBA00004389"/>
    </source>
</evidence>
<comment type="catalytic activity">
    <reaction evidence="22">
        <text>L-seryl-[protein] + ATP = O-phospho-L-seryl-[protein] + ADP + H(+)</text>
        <dbReference type="Rhea" id="RHEA:17989"/>
        <dbReference type="Rhea" id="RHEA-COMP:9863"/>
        <dbReference type="Rhea" id="RHEA-COMP:11604"/>
        <dbReference type="ChEBI" id="CHEBI:15378"/>
        <dbReference type="ChEBI" id="CHEBI:29999"/>
        <dbReference type="ChEBI" id="CHEBI:30616"/>
        <dbReference type="ChEBI" id="CHEBI:83421"/>
        <dbReference type="ChEBI" id="CHEBI:456216"/>
        <dbReference type="EC" id="2.7.11.1"/>
    </reaction>
</comment>
<evidence type="ECO:0000256" key="25">
    <source>
        <dbReference type="ARBA" id="ARBA00072040"/>
    </source>
</evidence>
<dbReference type="Gene3D" id="3.30.200.20">
    <property type="entry name" value="Phosphorylase Kinase, domain 1"/>
    <property type="match status" value="1"/>
</dbReference>
<keyword evidence="15" id="KW-0418">Kinase</keyword>
<evidence type="ECO:0000256" key="3">
    <source>
        <dbReference type="ARBA" id="ARBA00004479"/>
    </source>
</evidence>
<dbReference type="InterPro" id="IPR008271">
    <property type="entry name" value="Ser/Thr_kinase_AS"/>
</dbReference>
<keyword evidence="18 27" id="KW-0472">Membrane</keyword>
<evidence type="ECO:0000256" key="26">
    <source>
        <dbReference type="PROSITE-ProRule" id="PRU10141"/>
    </source>
</evidence>
<keyword evidence="11 27" id="KW-0812">Transmembrane</keyword>
<name>A0A4U6W583_SETVI</name>
<evidence type="ECO:0000256" key="4">
    <source>
        <dbReference type="ARBA" id="ARBA00008684"/>
    </source>
</evidence>
<evidence type="ECO:0000256" key="10">
    <source>
        <dbReference type="ARBA" id="ARBA00022679"/>
    </source>
</evidence>
<keyword evidence="19" id="KW-0675">Receptor</keyword>
<dbReference type="Pfam" id="PF13855">
    <property type="entry name" value="LRR_8"/>
    <property type="match status" value="2"/>
</dbReference>
<dbReference type="Pfam" id="PF00560">
    <property type="entry name" value="LRR_1"/>
    <property type="match status" value="3"/>
</dbReference>
<dbReference type="InterPro" id="IPR051809">
    <property type="entry name" value="Plant_receptor-like_S/T_kinase"/>
</dbReference>
<dbReference type="Gene3D" id="3.80.10.10">
    <property type="entry name" value="Ribonuclease Inhibitor"/>
    <property type="match status" value="5"/>
</dbReference>